<reference evidence="2 3" key="1">
    <citation type="submission" date="2016-10" db="EMBL/GenBank/DDBJ databases">
        <authorList>
            <person name="de Groot N.N."/>
        </authorList>
    </citation>
    <scope>NUCLEOTIDE SEQUENCE [LARGE SCALE GENOMIC DNA]</scope>
    <source>
        <strain evidence="2 3">DSM 21019</strain>
    </source>
</reference>
<dbReference type="Proteomes" id="UP000199534">
    <property type="component" value="Unassembled WGS sequence"/>
</dbReference>
<protein>
    <submittedName>
        <fullName evidence="2">Uncharacterized protein</fullName>
    </submittedName>
</protein>
<sequence length="57" mass="6477">MKYTLLCASCYLLACLAMVWTDRRLSAAETVEIQELQDPLQTKKDSAIRTLTMVNPQ</sequence>
<name>A0A1I6G7Y8_9FLAO</name>
<gene>
    <name evidence="2" type="ORF">SAMN04490243_1374</name>
</gene>
<dbReference type="STRING" id="400055.SAMN04490243_1374"/>
<evidence type="ECO:0000256" key="1">
    <source>
        <dbReference type="SAM" id="SignalP"/>
    </source>
</evidence>
<proteinExistence type="predicted"/>
<feature type="signal peptide" evidence="1">
    <location>
        <begin position="1"/>
        <end position="27"/>
    </location>
</feature>
<evidence type="ECO:0000313" key="2">
    <source>
        <dbReference type="EMBL" id="SFR38305.1"/>
    </source>
</evidence>
<dbReference type="EMBL" id="FOYQ01000001">
    <property type="protein sequence ID" value="SFR38305.1"/>
    <property type="molecule type" value="Genomic_DNA"/>
</dbReference>
<organism evidence="2 3">
    <name type="scientific">Robiginitalea myxolifaciens</name>
    <dbReference type="NCBI Taxonomy" id="400055"/>
    <lineage>
        <taxon>Bacteria</taxon>
        <taxon>Pseudomonadati</taxon>
        <taxon>Bacteroidota</taxon>
        <taxon>Flavobacteriia</taxon>
        <taxon>Flavobacteriales</taxon>
        <taxon>Flavobacteriaceae</taxon>
        <taxon>Robiginitalea</taxon>
    </lineage>
</organism>
<evidence type="ECO:0000313" key="3">
    <source>
        <dbReference type="Proteomes" id="UP000199534"/>
    </source>
</evidence>
<keyword evidence="1" id="KW-0732">Signal</keyword>
<dbReference type="AlphaFoldDB" id="A0A1I6G7Y8"/>
<feature type="chain" id="PRO_5011544550" evidence="1">
    <location>
        <begin position="28"/>
        <end position="57"/>
    </location>
</feature>
<accession>A0A1I6G7Y8</accession>
<keyword evidence="3" id="KW-1185">Reference proteome</keyword>